<dbReference type="AlphaFoldDB" id="A0A385DFW5"/>
<organism evidence="1 2">
    <name type="scientific">Streptomyces koyangensis</name>
    <dbReference type="NCBI Taxonomy" id="188770"/>
    <lineage>
        <taxon>Bacteria</taxon>
        <taxon>Bacillati</taxon>
        <taxon>Actinomycetota</taxon>
        <taxon>Actinomycetes</taxon>
        <taxon>Kitasatosporales</taxon>
        <taxon>Streptomycetaceae</taxon>
        <taxon>Streptomyces</taxon>
        <taxon>Streptomyces aurantiacus group</taxon>
    </lineage>
</organism>
<evidence type="ECO:0000313" key="1">
    <source>
        <dbReference type="EMBL" id="AXQ56814.1"/>
    </source>
</evidence>
<proteinExistence type="predicted"/>
<dbReference type="InterPro" id="IPR024524">
    <property type="entry name" value="DUF3800"/>
</dbReference>
<dbReference type="Pfam" id="PF12686">
    <property type="entry name" value="DUF3800"/>
    <property type="match status" value="1"/>
</dbReference>
<dbReference type="RefSeq" id="WP_101276870.1">
    <property type="nucleotide sequence ID" value="NZ_CP031742.1"/>
</dbReference>
<dbReference type="GeneID" id="300116612"/>
<accession>A0A385DFW5</accession>
<name>A0A385DFW5_9ACTN</name>
<gene>
    <name evidence="1" type="ORF">D0C37_20905</name>
</gene>
<dbReference type="KEGG" id="sky:D0C37_20905"/>
<evidence type="ECO:0000313" key="2">
    <source>
        <dbReference type="Proteomes" id="UP000259636"/>
    </source>
</evidence>
<sequence>MYFCYVDDSGADQGRTLTGLLVPEEGWSDLLHHWLEGRRKLEREWGVPKNAELHAVHLVKGRGRPCATEEQNRHFTRAARIAAHDLMIRHLALCESVRVLTVAGATARIATVYRSFVLHLEAWALSQDTRVLIMFDGQSGPDEAEQIGQERAQEVWKQAIRGAKPYRDTHRSLPLYTRRVLEDPVMQDSRYSQFIQAADMVGYAAFHHLMLGRPEVWPKQKPLGPMSKAYRRLAGHWLPGHGTDGIVWVDG</sequence>
<protein>
    <submittedName>
        <fullName evidence="1">DUF3800 domain-containing protein</fullName>
    </submittedName>
</protein>
<reference evidence="1 2" key="1">
    <citation type="submission" date="2018-08" db="EMBL/GenBank/DDBJ databases">
        <authorList>
            <person name="Ferrada E.E."/>
            <person name="Latorre B.A."/>
        </authorList>
    </citation>
    <scope>NUCLEOTIDE SEQUENCE [LARGE SCALE GENOMIC DNA]</scope>
    <source>
        <strain evidence="1 2">VK-A60T</strain>
    </source>
</reference>
<dbReference type="EMBL" id="CP031742">
    <property type="protein sequence ID" value="AXQ56814.1"/>
    <property type="molecule type" value="Genomic_DNA"/>
</dbReference>
<dbReference type="Proteomes" id="UP000259636">
    <property type="component" value="Chromosome"/>
</dbReference>